<comment type="subcellular location">
    <subcellularLocation>
        <location evidence="1">Membrane</location>
        <topology evidence="1">Multi-pass membrane protein</topology>
    </subcellularLocation>
</comment>
<feature type="transmembrane region" description="Helical" evidence="6">
    <location>
        <begin position="20"/>
        <end position="37"/>
    </location>
</feature>
<keyword evidence="5 6" id="KW-0472">Membrane</keyword>
<keyword evidence="3 6" id="KW-0812">Transmembrane</keyword>
<comment type="caution">
    <text evidence="7">The sequence shown here is derived from an EMBL/GenBank/DDBJ whole genome shotgun (WGS) entry which is preliminary data.</text>
</comment>
<sequence length="139" mass="15766">TAFKQQRLKAWQLILTPKTVLTLFIVGIIFTLIGGASDNVNKLVIDYTTCANVSAQFQSVPKSNFSASFTDYSKIAIPQCRAEQGPPTGANPNNEMISQCRLRFDIPKDVELPAFLYYRLTNFQNHRRYVQSFDVNQLK</sequence>
<gene>
    <name evidence="7" type="primary">LEM3_2</name>
    <name evidence="7" type="ORF">K7432_013760</name>
</gene>
<proteinExistence type="inferred from homology"/>
<organism evidence="7 8">
    <name type="scientific">Basidiobolus ranarum</name>
    <dbReference type="NCBI Taxonomy" id="34480"/>
    <lineage>
        <taxon>Eukaryota</taxon>
        <taxon>Fungi</taxon>
        <taxon>Fungi incertae sedis</taxon>
        <taxon>Zoopagomycota</taxon>
        <taxon>Entomophthoromycotina</taxon>
        <taxon>Basidiobolomycetes</taxon>
        <taxon>Basidiobolales</taxon>
        <taxon>Basidiobolaceae</taxon>
        <taxon>Basidiobolus</taxon>
    </lineage>
</organism>
<feature type="non-terminal residue" evidence="7">
    <location>
        <position position="1"/>
    </location>
</feature>
<evidence type="ECO:0000256" key="5">
    <source>
        <dbReference type="ARBA" id="ARBA00023136"/>
    </source>
</evidence>
<name>A0ABR2WIW1_9FUNG</name>
<evidence type="ECO:0000256" key="4">
    <source>
        <dbReference type="ARBA" id="ARBA00022989"/>
    </source>
</evidence>
<evidence type="ECO:0000256" key="3">
    <source>
        <dbReference type="ARBA" id="ARBA00022692"/>
    </source>
</evidence>
<protein>
    <submittedName>
        <fullName evidence="7">Alkylphosphocholine resistance protein lem3</fullName>
    </submittedName>
</protein>
<reference evidence="7 8" key="1">
    <citation type="submission" date="2023-04" db="EMBL/GenBank/DDBJ databases">
        <title>Genome of Basidiobolus ranarum AG-B5.</title>
        <authorList>
            <person name="Stajich J.E."/>
            <person name="Carter-House D."/>
            <person name="Gryganskyi A."/>
        </authorList>
    </citation>
    <scope>NUCLEOTIDE SEQUENCE [LARGE SCALE GENOMIC DNA]</scope>
    <source>
        <strain evidence="7 8">AG-B5</strain>
    </source>
</reference>
<dbReference type="InterPro" id="IPR005045">
    <property type="entry name" value="CDC50/LEM3_fam"/>
</dbReference>
<evidence type="ECO:0000256" key="6">
    <source>
        <dbReference type="SAM" id="Phobius"/>
    </source>
</evidence>
<dbReference type="PANTHER" id="PTHR10926:SF0">
    <property type="entry name" value="CDC50, ISOFORM A"/>
    <property type="match status" value="1"/>
</dbReference>
<keyword evidence="8" id="KW-1185">Reference proteome</keyword>
<evidence type="ECO:0000313" key="8">
    <source>
        <dbReference type="Proteomes" id="UP001479436"/>
    </source>
</evidence>
<evidence type="ECO:0000256" key="2">
    <source>
        <dbReference type="ARBA" id="ARBA00009457"/>
    </source>
</evidence>
<dbReference type="PANTHER" id="PTHR10926">
    <property type="entry name" value="CELL CYCLE CONTROL PROTEIN 50"/>
    <property type="match status" value="1"/>
</dbReference>
<evidence type="ECO:0000313" key="7">
    <source>
        <dbReference type="EMBL" id="KAK9761384.1"/>
    </source>
</evidence>
<accession>A0ABR2WIW1</accession>
<comment type="similarity">
    <text evidence="2">Belongs to the CDC50/LEM3 family.</text>
</comment>
<dbReference type="Proteomes" id="UP001479436">
    <property type="component" value="Unassembled WGS sequence"/>
</dbReference>
<dbReference type="Pfam" id="PF03381">
    <property type="entry name" value="CDC50"/>
    <property type="match status" value="1"/>
</dbReference>
<dbReference type="EMBL" id="JASJQH010001415">
    <property type="protein sequence ID" value="KAK9761384.1"/>
    <property type="molecule type" value="Genomic_DNA"/>
</dbReference>
<keyword evidence="4 6" id="KW-1133">Transmembrane helix</keyword>
<evidence type="ECO:0000256" key="1">
    <source>
        <dbReference type="ARBA" id="ARBA00004141"/>
    </source>
</evidence>